<evidence type="ECO:0000313" key="1">
    <source>
        <dbReference type="EMBL" id="PAU79239.1"/>
    </source>
</evidence>
<dbReference type="OrthoDB" id="5405606at2"/>
<keyword evidence="2" id="KW-1185">Reference proteome</keyword>
<dbReference type="EMBL" id="NSKB01000001">
    <property type="protein sequence ID" value="PAU79239.1"/>
    <property type="molecule type" value="Genomic_DNA"/>
</dbReference>
<sequence>MAATETWTPPPDLLFSLPETAGPVAFTISVEVEGVDPVTGEPAVVEVVGYRGSITPEQALLAIEGDADGLTVSADSLAGLFPIEHIDYRQDGQVVRVPSWEQLPAEAEELIEYRPSRAQTRAYRLDVVADLADGSEAYMSYLIEVHQDWSAGRDRLRSEIDARRNSTG</sequence>
<gene>
    <name evidence="1" type="ORF">CK498_02390</name>
</gene>
<dbReference type="AlphaFoldDB" id="A0A2A2F3P9"/>
<reference evidence="1 2" key="1">
    <citation type="submission" date="2017-08" db="EMBL/GenBank/DDBJ databases">
        <title>Halomonas alkalisoli sp. nov., isolated from saline alkaline soil.</title>
        <authorList>
            <person name="Wang D."/>
            <person name="Zhang G."/>
        </authorList>
    </citation>
    <scope>NUCLEOTIDE SEQUENCE [LARGE SCALE GENOMIC DNA]</scope>
    <source>
        <strain evidence="1 2">WRN001</strain>
    </source>
</reference>
<comment type="caution">
    <text evidence="1">The sequence shown here is derived from an EMBL/GenBank/DDBJ whole genome shotgun (WGS) entry which is preliminary data.</text>
</comment>
<dbReference type="RefSeq" id="WP_095619252.1">
    <property type="nucleotide sequence ID" value="NZ_NSKB01000001.1"/>
</dbReference>
<accession>A0A2A2F3P9</accession>
<organism evidence="1 2">
    <name type="scientific">Halomonas salipaludis</name>
    <dbReference type="NCBI Taxonomy" id="2032625"/>
    <lineage>
        <taxon>Bacteria</taxon>
        <taxon>Pseudomonadati</taxon>
        <taxon>Pseudomonadota</taxon>
        <taxon>Gammaproteobacteria</taxon>
        <taxon>Oceanospirillales</taxon>
        <taxon>Halomonadaceae</taxon>
        <taxon>Halomonas</taxon>
    </lineage>
</organism>
<protein>
    <submittedName>
        <fullName evidence="1">Uncharacterized protein</fullName>
    </submittedName>
</protein>
<dbReference type="Proteomes" id="UP000217771">
    <property type="component" value="Unassembled WGS sequence"/>
</dbReference>
<name>A0A2A2F3P9_9GAMM</name>
<evidence type="ECO:0000313" key="2">
    <source>
        <dbReference type="Proteomes" id="UP000217771"/>
    </source>
</evidence>
<proteinExistence type="predicted"/>